<evidence type="ECO:0000256" key="4">
    <source>
        <dbReference type="ARBA" id="ARBA00023125"/>
    </source>
</evidence>
<reference evidence="9" key="1">
    <citation type="journal article" date="2020" name="Cell">
        <title>Large-Scale Comparative Analyses of Tick Genomes Elucidate Their Genetic Diversity and Vector Capacities.</title>
        <authorList>
            <consortium name="Tick Genome and Microbiome Consortium (TIGMIC)"/>
            <person name="Jia N."/>
            <person name="Wang J."/>
            <person name="Shi W."/>
            <person name="Du L."/>
            <person name="Sun Y."/>
            <person name="Zhan W."/>
            <person name="Jiang J.F."/>
            <person name="Wang Q."/>
            <person name="Zhang B."/>
            <person name="Ji P."/>
            <person name="Bell-Sakyi L."/>
            <person name="Cui X.M."/>
            <person name="Yuan T.T."/>
            <person name="Jiang B.G."/>
            <person name="Yang W.F."/>
            <person name="Lam T.T."/>
            <person name="Chang Q.C."/>
            <person name="Ding S.J."/>
            <person name="Wang X.J."/>
            <person name="Zhu J.G."/>
            <person name="Ruan X.D."/>
            <person name="Zhao L."/>
            <person name="Wei J.T."/>
            <person name="Ye R.Z."/>
            <person name="Que T.C."/>
            <person name="Du C.H."/>
            <person name="Zhou Y.H."/>
            <person name="Cheng J.X."/>
            <person name="Dai P.F."/>
            <person name="Guo W.B."/>
            <person name="Han X.H."/>
            <person name="Huang E.J."/>
            <person name="Li L.F."/>
            <person name="Wei W."/>
            <person name="Gao Y.C."/>
            <person name="Liu J.Z."/>
            <person name="Shao H.Z."/>
            <person name="Wang X."/>
            <person name="Wang C.C."/>
            <person name="Yang T.C."/>
            <person name="Huo Q.B."/>
            <person name="Li W."/>
            <person name="Chen H.Y."/>
            <person name="Chen S.E."/>
            <person name="Zhou L.G."/>
            <person name="Ni X.B."/>
            <person name="Tian J.H."/>
            <person name="Sheng Y."/>
            <person name="Liu T."/>
            <person name="Pan Y.S."/>
            <person name="Xia L.Y."/>
            <person name="Li J."/>
            <person name="Zhao F."/>
            <person name="Cao W.C."/>
        </authorList>
    </citation>
    <scope>NUCLEOTIDE SEQUENCE</scope>
    <source>
        <strain evidence="9">Rmic-2018</strain>
    </source>
</reference>
<feature type="region of interest" description="Disordered" evidence="7">
    <location>
        <begin position="103"/>
        <end position="148"/>
    </location>
</feature>
<dbReference type="InterPro" id="IPR006612">
    <property type="entry name" value="THAP_Znf"/>
</dbReference>
<name>A0A9J6F2Z1_RHIMP</name>
<evidence type="ECO:0000256" key="3">
    <source>
        <dbReference type="ARBA" id="ARBA00022833"/>
    </source>
</evidence>
<keyword evidence="3" id="KW-0862">Zinc</keyword>
<keyword evidence="10" id="KW-1185">Reference proteome</keyword>
<dbReference type="PANTHER" id="PTHR46927">
    <property type="entry name" value="AGAP005574-PA"/>
    <property type="match status" value="1"/>
</dbReference>
<sequence length="544" mass="61155">MPRCFVPGCKSGYDSVLPSGEKRHFFRPPRDAERLALWQRAVPRQELSSTCSVCDLHFSDEDISKVFEYNICGELVTMPRDKWALKDDAVPRLFPNCPSYLSKPTRKRKAPARRLSPAKSKRRKGQGEQLISAVGDSKNEAENIGTTDSSEPLFDMLTRLAEGGQKIEGWFLGVAEQTALLHKLSIRSNIPRVETSVALSENLEVTVCANGRIVPRSVYAGEPSIEMNTFDDLKCLIRYIEKLKLCQGCPAEKYPKIASSLVAKKEGEKWRRNTCTVLSFNATCAQCRTLNKLFLQRTKQREDCSKKQRVCLKSLRRRAMRATSRREKMKEQLVLMKKQLSAVTEEAIDSTLSVLPARQQLAFKTAVMAAKVKSRNGRRYEDEWLMTCLLLHISSPKAYSLIADMQLLPLPSKARLRQIMKSIPCKYGFNQVALHSIKGHFADKLEPSLRTKNFADYTADSLRTLALTSVSSCSVTTGRTFADYTAESLRAPALTFRLLLISRLGRSIKYFPRHLPERSPPFVGAMRSEGWGEARDGSTALSGG</sequence>
<dbReference type="SMART" id="SM00980">
    <property type="entry name" value="THAP"/>
    <property type="match status" value="1"/>
</dbReference>
<gene>
    <name evidence="9" type="ORF">HPB51_013054</name>
</gene>
<dbReference type="PANTHER" id="PTHR46927:SF3">
    <property type="entry name" value="THAP-TYPE DOMAIN-CONTAINING PROTEIN"/>
    <property type="match status" value="1"/>
</dbReference>
<dbReference type="Proteomes" id="UP000821866">
    <property type="component" value="Chromosome 1"/>
</dbReference>
<reference evidence="9" key="2">
    <citation type="submission" date="2021-09" db="EMBL/GenBank/DDBJ databases">
        <authorList>
            <person name="Jia N."/>
            <person name="Wang J."/>
            <person name="Shi W."/>
            <person name="Du L."/>
            <person name="Sun Y."/>
            <person name="Zhan W."/>
            <person name="Jiang J."/>
            <person name="Wang Q."/>
            <person name="Zhang B."/>
            <person name="Ji P."/>
            <person name="Sakyi L.B."/>
            <person name="Cui X."/>
            <person name="Yuan T."/>
            <person name="Jiang B."/>
            <person name="Yang W."/>
            <person name="Lam T.T.-Y."/>
            <person name="Chang Q."/>
            <person name="Ding S."/>
            <person name="Wang X."/>
            <person name="Zhu J."/>
            <person name="Ruan X."/>
            <person name="Zhao L."/>
            <person name="Wei J."/>
            <person name="Que T."/>
            <person name="Du C."/>
            <person name="Cheng J."/>
            <person name="Dai P."/>
            <person name="Han X."/>
            <person name="Huang E."/>
            <person name="Gao Y."/>
            <person name="Liu J."/>
            <person name="Shao H."/>
            <person name="Ye R."/>
            <person name="Li L."/>
            <person name="Wei W."/>
            <person name="Wang X."/>
            <person name="Wang C."/>
            <person name="Huo Q."/>
            <person name="Li W."/>
            <person name="Guo W."/>
            <person name="Chen H."/>
            <person name="Chen S."/>
            <person name="Zhou L."/>
            <person name="Zhou L."/>
            <person name="Ni X."/>
            <person name="Tian J."/>
            <person name="Zhou Y."/>
            <person name="Sheng Y."/>
            <person name="Liu T."/>
            <person name="Pan Y."/>
            <person name="Xia L."/>
            <person name="Li J."/>
            <person name="Zhao F."/>
            <person name="Cao W."/>
        </authorList>
    </citation>
    <scope>NUCLEOTIDE SEQUENCE</scope>
    <source>
        <strain evidence="9">Rmic-2018</strain>
        <tissue evidence="9">Larvae</tissue>
    </source>
</reference>
<organism evidence="9 10">
    <name type="scientific">Rhipicephalus microplus</name>
    <name type="common">Cattle tick</name>
    <name type="synonym">Boophilus microplus</name>
    <dbReference type="NCBI Taxonomy" id="6941"/>
    <lineage>
        <taxon>Eukaryota</taxon>
        <taxon>Metazoa</taxon>
        <taxon>Ecdysozoa</taxon>
        <taxon>Arthropoda</taxon>
        <taxon>Chelicerata</taxon>
        <taxon>Arachnida</taxon>
        <taxon>Acari</taxon>
        <taxon>Parasitiformes</taxon>
        <taxon>Ixodida</taxon>
        <taxon>Ixodoidea</taxon>
        <taxon>Ixodidae</taxon>
        <taxon>Rhipicephalinae</taxon>
        <taxon>Rhipicephalus</taxon>
        <taxon>Boophilus</taxon>
    </lineage>
</organism>
<evidence type="ECO:0000259" key="8">
    <source>
        <dbReference type="PROSITE" id="PS50950"/>
    </source>
</evidence>
<dbReference type="EMBL" id="JABSTU010000001">
    <property type="protein sequence ID" value="KAH8040884.1"/>
    <property type="molecule type" value="Genomic_DNA"/>
</dbReference>
<dbReference type="GO" id="GO:0008270">
    <property type="term" value="F:zinc ion binding"/>
    <property type="evidence" value="ECO:0007669"/>
    <property type="project" value="UniProtKB-KW"/>
</dbReference>
<dbReference type="InterPro" id="IPR052224">
    <property type="entry name" value="THAP_domain_protein"/>
</dbReference>
<keyword evidence="6" id="KW-0175">Coiled coil</keyword>
<evidence type="ECO:0000256" key="6">
    <source>
        <dbReference type="SAM" id="Coils"/>
    </source>
</evidence>
<proteinExistence type="predicted"/>
<evidence type="ECO:0000256" key="7">
    <source>
        <dbReference type="SAM" id="MobiDB-lite"/>
    </source>
</evidence>
<feature type="coiled-coil region" evidence="6">
    <location>
        <begin position="312"/>
        <end position="346"/>
    </location>
</feature>
<dbReference type="Pfam" id="PF05485">
    <property type="entry name" value="THAP"/>
    <property type="match status" value="1"/>
</dbReference>
<accession>A0A9J6F2Z1</accession>
<evidence type="ECO:0000256" key="1">
    <source>
        <dbReference type="ARBA" id="ARBA00022723"/>
    </source>
</evidence>
<evidence type="ECO:0000313" key="10">
    <source>
        <dbReference type="Proteomes" id="UP000821866"/>
    </source>
</evidence>
<comment type="caution">
    <text evidence="9">The sequence shown here is derived from an EMBL/GenBank/DDBJ whole genome shotgun (WGS) entry which is preliminary data.</text>
</comment>
<feature type="domain" description="THAP-type" evidence="8">
    <location>
        <begin position="1"/>
        <end position="94"/>
    </location>
</feature>
<protein>
    <recommendedName>
        <fullName evidence="8">THAP-type domain-containing protein</fullName>
    </recommendedName>
</protein>
<keyword evidence="1" id="KW-0479">Metal-binding</keyword>
<keyword evidence="2 5" id="KW-0863">Zinc-finger</keyword>
<dbReference type="GO" id="GO:0003677">
    <property type="term" value="F:DNA binding"/>
    <property type="evidence" value="ECO:0007669"/>
    <property type="project" value="UniProtKB-UniRule"/>
</dbReference>
<dbReference type="PROSITE" id="PS50950">
    <property type="entry name" value="ZF_THAP"/>
    <property type="match status" value="1"/>
</dbReference>
<dbReference type="AlphaFoldDB" id="A0A9J6F2Z1"/>
<evidence type="ECO:0000256" key="5">
    <source>
        <dbReference type="PROSITE-ProRule" id="PRU00309"/>
    </source>
</evidence>
<keyword evidence="4 5" id="KW-0238">DNA-binding</keyword>
<evidence type="ECO:0000313" key="9">
    <source>
        <dbReference type="EMBL" id="KAH8040884.1"/>
    </source>
</evidence>
<dbReference type="SUPFAM" id="SSF57716">
    <property type="entry name" value="Glucocorticoid receptor-like (DNA-binding domain)"/>
    <property type="match status" value="1"/>
</dbReference>
<evidence type="ECO:0000256" key="2">
    <source>
        <dbReference type="ARBA" id="ARBA00022771"/>
    </source>
</evidence>